<reference evidence="4" key="1">
    <citation type="journal article" date="2019" name="Int. J. Syst. Evol. Microbiol.">
        <title>The Global Catalogue of Microorganisms (GCM) 10K type strain sequencing project: providing services to taxonomists for standard genome sequencing and annotation.</title>
        <authorList>
            <consortium name="The Broad Institute Genomics Platform"/>
            <consortium name="The Broad Institute Genome Sequencing Center for Infectious Disease"/>
            <person name="Wu L."/>
            <person name="Ma J."/>
        </authorList>
    </citation>
    <scope>NUCLEOTIDE SEQUENCE [LARGE SCALE GENOMIC DNA]</scope>
    <source>
        <strain evidence="4">NBRC 108894</strain>
    </source>
</reference>
<name>A0ABQ6K4B4_9MICO</name>
<keyword evidence="2" id="KW-0472">Membrane</keyword>
<keyword evidence="4" id="KW-1185">Reference proteome</keyword>
<evidence type="ECO:0000313" key="3">
    <source>
        <dbReference type="EMBL" id="GMA95273.1"/>
    </source>
</evidence>
<protein>
    <submittedName>
        <fullName evidence="3">Uncharacterized protein</fullName>
    </submittedName>
</protein>
<evidence type="ECO:0000313" key="4">
    <source>
        <dbReference type="Proteomes" id="UP001157034"/>
    </source>
</evidence>
<keyword evidence="2" id="KW-1133">Transmembrane helix</keyword>
<comment type="caution">
    <text evidence="3">The sequence shown here is derived from an EMBL/GenBank/DDBJ whole genome shotgun (WGS) entry which is preliminary data.</text>
</comment>
<gene>
    <name evidence="3" type="ORF">GCM10025881_20970</name>
</gene>
<accession>A0ABQ6K4B4</accession>
<feature type="region of interest" description="Disordered" evidence="1">
    <location>
        <begin position="1"/>
        <end position="32"/>
    </location>
</feature>
<proteinExistence type="predicted"/>
<evidence type="ECO:0000256" key="2">
    <source>
        <dbReference type="SAM" id="Phobius"/>
    </source>
</evidence>
<sequence>MAFYPENRGARGERSPISVRGGDPRHPVPEPMPRLSRRAIALGSVGVLAGAVVMGALGFTAPRPAHVAPITAVVSPSPYVGGQLQTLSLTDLRGHQPLGRR</sequence>
<evidence type="ECO:0000256" key="1">
    <source>
        <dbReference type="SAM" id="MobiDB-lite"/>
    </source>
</evidence>
<dbReference type="EMBL" id="BSVB01000001">
    <property type="protein sequence ID" value="GMA95273.1"/>
    <property type="molecule type" value="Genomic_DNA"/>
</dbReference>
<feature type="transmembrane region" description="Helical" evidence="2">
    <location>
        <begin position="39"/>
        <end position="59"/>
    </location>
</feature>
<keyword evidence="2" id="KW-0812">Transmembrane</keyword>
<dbReference type="Proteomes" id="UP001157034">
    <property type="component" value="Unassembled WGS sequence"/>
</dbReference>
<organism evidence="3 4">
    <name type="scientific">Pseudolysinimonas kribbensis</name>
    <dbReference type="NCBI Taxonomy" id="433641"/>
    <lineage>
        <taxon>Bacteria</taxon>
        <taxon>Bacillati</taxon>
        <taxon>Actinomycetota</taxon>
        <taxon>Actinomycetes</taxon>
        <taxon>Micrococcales</taxon>
        <taxon>Microbacteriaceae</taxon>
        <taxon>Pseudolysinimonas</taxon>
    </lineage>
</organism>